<dbReference type="NCBIfam" id="NF002133">
    <property type="entry name" value="PRK00971.1-2"/>
    <property type="match status" value="1"/>
</dbReference>
<evidence type="ECO:0000256" key="3">
    <source>
        <dbReference type="ARBA" id="ARBA00012918"/>
    </source>
</evidence>
<feature type="binding site" evidence="6">
    <location>
        <position position="240"/>
    </location>
    <ligand>
        <name>substrate</name>
    </ligand>
</feature>
<organism evidence="7 8">
    <name type="scientific">Bacterioplanes sanyensis</name>
    <dbReference type="NCBI Taxonomy" id="1249553"/>
    <lineage>
        <taxon>Bacteria</taxon>
        <taxon>Pseudomonadati</taxon>
        <taxon>Pseudomonadota</taxon>
        <taxon>Gammaproteobacteria</taxon>
        <taxon>Oceanospirillales</taxon>
        <taxon>Oceanospirillaceae</taxon>
        <taxon>Bacterioplanes</taxon>
    </lineage>
</organism>
<evidence type="ECO:0000313" key="7">
    <source>
        <dbReference type="EMBL" id="ASP39796.1"/>
    </source>
</evidence>
<dbReference type="PANTHER" id="PTHR12544:SF29">
    <property type="entry name" value="GLUTAMINASE"/>
    <property type="match status" value="1"/>
</dbReference>
<evidence type="ECO:0000256" key="5">
    <source>
        <dbReference type="ARBA" id="ARBA00049534"/>
    </source>
</evidence>
<dbReference type="KEGG" id="bsan:CHH28_14445"/>
<feature type="binding site" evidence="6">
    <location>
        <position position="188"/>
    </location>
    <ligand>
        <name>substrate</name>
    </ligand>
</feature>
<sequence length="308" mass="33511">MSHQTLLDRICQHAPSLWGSGKVADYIPALQRVNPQQFGIALLMADGQLYTAGQARTGFSIQSISKVLSLMLALQRHGEQLWQRVGIEPSGTAFNSLVQLEYEQGKPRNPFINAGALVVVDALLARNAMPVHTMLTTVRRLAGNPSIIMDEAVSESEYQHRERNAAMAWLMKSYGNFHSDVDAALRAYFQFCALHMNCVELVRAFSFLMNQGVCMQSGQRILSARQTQQINALLLTSGLYDAAGDFAVRVGMPGKSGVGGGIVGAVPGKFTVCVWSPELNEYGNSVAGLYALEQLADELNSSIFRGLG</sequence>
<feature type="binding site" evidence="6">
    <location>
        <position position="164"/>
    </location>
    <ligand>
        <name>substrate</name>
    </ligand>
</feature>
<dbReference type="OrthoDB" id="9788822at2"/>
<dbReference type="HAMAP" id="MF_00313">
    <property type="entry name" value="Glutaminase"/>
    <property type="match status" value="1"/>
</dbReference>
<dbReference type="Pfam" id="PF04960">
    <property type="entry name" value="Glutaminase"/>
    <property type="match status" value="1"/>
</dbReference>
<dbReference type="NCBIfam" id="TIGR03814">
    <property type="entry name" value="Gln_ase"/>
    <property type="match status" value="1"/>
</dbReference>
<comment type="subunit">
    <text evidence="2 6">Homotetramer.</text>
</comment>
<dbReference type="EC" id="3.5.1.2" evidence="3 6"/>
<keyword evidence="4 6" id="KW-0378">Hydrolase</keyword>
<feature type="binding site" evidence="6">
    <location>
        <position position="258"/>
    </location>
    <ligand>
        <name>substrate</name>
    </ligand>
</feature>
<dbReference type="GO" id="GO:0006537">
    <property type="term" value="P:glutamate biosynthetic process"/>
    <property type="evidence" value="ECO:0007669"/>
    <property type="project" value="TreeGrafter"/>
</dbReference>
<dbReference type="NCBIfam" id="NF002132">
    <property type="entry name" value="PRK00971.1-1"/>
    <property type="match status" value="1"/>
</dbReference>
<dbReference type="GO" id="GO:0004359">
    <property type="term" value="F:glutaminase activity"/>
    <property type="evidence" value="ECO:0007669"/>
    <property type="project" value="UniProtKB-UniRule"/>
</dbReference>
<comment type="similarity">
    <text evidence="1 6">Belongs to the glutaminase family.</text>
</comment>
<evidence type="ECO:0000313" key="8">
    <source>
        <dbReference type="Proteomes" id="UP000202440"/>
    </source>
</evidence>
<evidence type="ECO:0000256" key="6">
    <source>
        <dbReference type="HAMAP-Rule" id="MF_00313"/>
    </source>
</evidence>
<reference evidence="7 8" key="1">
    <citation type="submission" date="2017-07" db="EMBL/GenBank/DDBJ databases">
        <title>Annotated genome sequence of Bacterioplanes sanyensis isolated from Red Sea.</title>
        <authorList>
            <person name="Rehman Z.U."/>
        </authorList>
    </citation>
    <scope>NUCLEOTIDE SEQUENCE [LARGE SCALE GENOMIC DNA]</scope>
    <source>
        <strain evidence="7 8">NV9</strain>
    </source>
</reference>
<comment type="catalytic activity">
    <reaction evidence="5 6">
        <text>L-glutamine + H2O = L-glutamate + NH4(+)</text>
        <dbReference type="Rhea" id="RHEA:15889"/>
        <dbReference type="ChEBI" id="CHEBI:15377"/>
        <dbReference type="ChEBI" id="CHEBI:28938"/>
        <dbReference type="ChEBI" id="CHEBI:29985"/>
        <dbReference type="ChEBI" id="CHEBI:58359"/>
        <dbReference type="EC" id="3.5.1.2"/>
    </reaction>
</comment>
<name>A0A222FMH9_9GAMM</name>
<dbReference type="RefSeq" id="WP_094060970.1">
    <property type="nucleotide sequence ID" value="NZ_CP022530.1"/>
</dbReference>
<dbReference type="Gene3D" id="3.40.710.10">
    <property type="entry name" value="DD-peptidase/beta-lactamase superfamily"/>
    <property type="match status" value="1"/>
</dbReference>
<gene>
    <name evidence="6" type="primary">glsA</name>
    <name evidence="7" type="ORF">CHH28_14445</name>
</gene>
<dbReference type="AlphaFoldDB" id="A0A222FMH9"/>
<evidence type="ECO:0000256" key="2">
    <source>
        <dbReference type="ARBA" id="ARBA00011881"/>
    </source>
</evidence>
<accession>A0A222FMH9</accession>
<dbReference type="InterPro" id="IPR012338">
    <property type="entry name" value="Beta-lactam/transpept-like"/>
</dbReference>
<dbReference type="SUPFAM" id="SSF56601">
    <property type="entry name" value="beta-lactamase/transpeptidase-like"/>
    <property type="match status" value="1"/>
</dbReference>
<dbReference type="GO" id="GO:0006543">
    <property type="term" value="P:L-glutamine catabolic process"/>
    <property type="evidence" value="ECO:0007669"/>
    <property type="project" value="TreeGrafter"/>
</dbReference>
<proteinExistence type="inferred from homology"/>
<dbReference type="PANTHER" id="PTHR12544">
    <property type="entry name" value="GLUTAMINASE"/>
    <property type="match status" value="1"/>
</dbReference>
<keyword evidence="6" id="KW-0007">Acetylation</keyword>
<feature type="binding site" evidence="6">
    <location>
        <position position="63"/>
    </location>
    <ligand>
        <name>substrate</name>
    </ligand>
</feature>
<dbReference type="InterPro" id="IPR015868">
    <property type="entry name" value="Glutaminase"/>
</dbReference>
<feature type="binding site" evidence="6">
    <location>
        <position position="157"/>
    </location>
    <ligand>
        <name>substrate</name>
    </ligand>
</feature>
<dbReference type="EMBL" id="CP022530">
    <property type="protein sequence ID" value="ASP39796.1"/>
    <property type="molecule type" value="Genomic_DNA"/>
</dbReference>
<protein>
    <recommendedName>
        <fullName evidence="3 6">Glutaminase</fullName>
        <ecNumber evidence="3 6">3.5.1.2</ecNumber>
    </recommendedName>
</protein>
<dbReference type="FunFam" id="3.40.710.10:FF:000005">
    <property type="entry name" value="Glutaminase"/>
    <property type="match status" value="1"/>
</dbReference>
<dbReference type="Proteomes" id="UP000202440">
    <property type="component" value="Chromosome"/>
</dbReference>
<keyword evidence="8" id="KW-1185">Reference proteome</keyword>
<evidence type="ECO:0000256" key="4">
    <source>
        <dbReference type="ARBA" id="ARBA00022801"/>
    </source>
</evidence>
<evidence type="ECO:0000256" key="1">
    <source>
        <dbReference type="ARBA" id="ARBA00011076"/>
    </source>
</evidence>
<feature type="binding site" evidence="6">
    <location>
        <position position="113"/>
    </location>
    <ligand>
        <name>substrate</name>
    </ligand>
</feature>